<accession>A0ABX0BK54</accession>
<evidence type="ECO:0000256" key="4">
    <source>
        <dbReference type="ARBA" id="ARBA00023136"/>
    </source>
</evidence>
<feature type="transmembrane region" description="Helical" evidence="6">
    <location>
        <begin position="16"/>
        <end position="42"/>
    </location>
</feature>
<evidence type="ECO:0000256" key="6">
    <source>
        <dbReference type="SAM" id="Phobius"/>
    </source>
</evidence>
<feature type="domain" description="Major facilitator superfamily (MFS) profile" evidence="7">
    <location>
        <begin position="19"/>
        <end position="145"/>
    </location>
</feature>
<dbReference type="InterPro" id="IPR036259">
    <property type="entry name" value="MFS_trans_sf"/>
</dbReference>
<evidence type="ECO:0000256" key="5">
    <source>
        <dbReference type="SAM" id="MobiDB-lite"/>
    </source>
</evidence>
<dbReference type="RefSeq" id="WP_067580865.1">
    <property type="nucleotide sequence ID" value="NZ_JAAGNC010000061.1"/>
</dbReference>
<dbReference type="PANTHER" id="PTHR23501">
    <property type="entry name" value="MAJOR FACILITATOR SUPERFAMILY"/>
    <property type="match status" value="1"/>
</dbReference>
<name>A0ABX0BK54_9PSEU</name>
<evidence type="ECO:0000313" key="9">
    <source>
        <dbReference type="Proteomes" id="UP000470404"/>
    </source>
</evidence>
<dbReference type="SUPFAM" id="SSF103473">
    <property type="entry name" value="MFS general substrate transporter"/>
    <property type="match status" value="1"/>
</dbReference>
<evidence type="ECO:0000259" key="7">
    <source>
        <dbReference type="PROSITE" id="PS50850"/>
    </source>
</evidence>
<keyword evidence="9" id="KW-1185">Reference proteome</keyword>
<protein>
    <submittedName>
        <fullName evidence="8">MFS transporter</fullName>
    </submittedName>
</protein>
<dbReference type="EMBL" id="JAAGNC010000061">
    <property type="protein sequence ID" value="NEC55911.1"/>
    <property type="molecule type" value="Genomic_DNA"/>
</dbReference>
<reference evidence="8 9" key="1">
    <citation type="submission" date="2020-01" db="EMBL/GenBank/DDBJ databases">
        <title>Insect and environment-associated Actinomycetes.</title>
        <authorList>
            <person name="Currrie C."/>
            <person name="Chevrette M."/>
            <person name="Carlson C."/>
            <person name="Stubbendieck R."/>
            <person name="Wendt-Pienkowski E."/>
        </authorList>
    </citation>
    <scope>NUCLEOTIDE SEQUENCE [LARGE SCALE GENOMIC DNA]</scope>
    <source>
        <strain evidence="8 9">SID8386</strain>
    </source>
</reference>
<gene>
    <name evidence="8" type="ORF">G3I59_10000</name>
</gene>
<comment type="subcellular location">
    <subcellularLocation>
        <location evidence="1">Cell membrane</location>
        <topology evidence="1">Multi-pass membrane protein</topology>
    </subcellularLocation>
</comment>
<evidence type="ECO:0000256" key="2">
    <source>
        <dbReference type="ARBA" id="ARBA00022692"/>
    </source>
</evidence>
<feature type="compositionally biased region" description="Low complexity" evidence="5">
    <location>
        <begin position="118"/>
        <end position="145"/>
    </location>
</feature>
<dbReference type="PROSITE" id="PS50850">
    <property type="entry name" value="MFS"/>
    <property type="match status" value="1"/>
</dbReference>
<dbReference type="InterPro" id="IPR011701">
    <property type="entry name" value="MFS"/>
</dbReference>
<organism evidence="8 9">
    <name type="scientific">Amycolatopsis rubida</name>
    <dbReference type="NCBI Taxonomy" id="112413"/>
    <lineage>
        <taxon>Bacteria</taxon>
        <taxon>Bacillati</taxon>
        <taxon>Actinomycetota</taxon>
        <taxon>Actinomycetes</taxon>
        <taxon>Pseudonocardiales</taxon>
        <taxon>Pseudonocardiaceae</taxon>
        <taxon>Amycolatopsis</taxon>
    </lineage>
</organism>
<proteinExistence type="predicted"/>
<dbReference type="Gene3D" id="1.20.1720.10">
    <property type="entry name" value="Multidrug resistance protein D"/>
    <property type="match status" value="1"/>
</dbReference>
<feature type="region of interest" description="Disordered" evidence="5">
    <location>
        <begin position="107"/>
        <end position="145"/>
    </location>
</feature>
<evidence type="ECO:0000256" key="1">
    <source>
        <dbReference type="ARBA" id="ARBA00004651"/>
    </source>
</evidence>
<comment type="caution">
    <text evidence="8">The sequence shown here is derived from an EMBL/GenBank/DDBJ whole genome shotgun (WGS) entry which is preliminary data.</text>
</comment>
<dbReference type="PANTHER" id="PTHR23501:SF197">
    <property type="entry name" value="COMD"/>
    <property type="match status" value="1"/>
</dbReference>
<dbReference type="InterPro" id="IPR020846">
    <property type="entry name" value="MFS_dom"/>
</dbReference>
<keyword evidence="3 6" id="KW-1133">Transmembrane helix</keyword>
<dbReference type="Pfam" id="PF07690">
    <property type="entry name" value="MFS_1"/>
    <property type="match status" value="1"/>
</dbReference>
<sequence>MSIAVREKRPEEDVRVWLVLAPLMLGALTYGVLGAVVVPALPLLQRDLHTNENGATWLLTAYFLAAAAATAVVGRLGDMVGKRRMLLIVLSVMAAGQLVCATADSLAPESPDVRCRGSRAGSSRWRSGSSGTSSRASASRRASAR</sequence>
<evidence type="ECO:0000313" key="8">
    <source>
        <dbReference type="EMBL" id="NEC55911.1"/>
    </source>
</evidence>
<keyword evidence="2 6" id="KW-0812">Transmembrane</keyword>
<evidence type="ECO:0000256" key="3">
    <source>
        <dbReference type="ARBA" id="ARBA00022989"/>
    </source>
</evidence>
<keyword evidence="4 6" id="KW-0472">Membrane</keyword>
<feature type="transmembrane region" description="Helical" evidence="6">
    <location>
        <begin position="54"/>
        <end position="73"/>
    </location>
</feature>
<dbReference type="Proteomes" id="UP000470404">
    <property type="component" value="Unassembled WGS sequence"/>
</dbReference>